<organism evidence="1">
    <name type="scientific">Fusarium oxysporum Fo47</name>
    <dbReference type="NCBI Taxonomy" id="660027"/>
    <lineage>
        <taxon>Eukaryota</taxon>
        <taxon>Fungi</taxon>
        <taxon>Dikarya</taxon>
        <taxon>Ascomycota</taxon>
        <taxon>Pezizomycotina</taxon>
        <taxon>Sordariomycetes</taxon>
        <taxon>Hypocreomycetidae</taxon>
        <taxon>Hypocreales</taxon>
        <taxon>Nectriaceae</taxon>
        <taxon>Fusarium</taxon>
        <taxon>Fusarium oxysporum species complex</taxon>
    </lineage>
</organism>
<proteinExistence type="predicted"/>
<dbReference type="HOGENOM" id="CLU_3143099_0_0_1"/>
<dbReference type="VEuPathDB" id="FungiDB:FOZG_10914"/>
<name>W9K6K1_FUSOX</name>
<gene>
    <name evidence="1" type="ORF">FOZG_10914</name>
</gene>
<dbReference type="EMBL" id="JH717902">
    <property type="protein sequence ID" value="EWZ37038.1"/>
    <property type="molecule type" value="Genomic_DNA"/>
</dbReference>
<evidence type="ECO:0000313" key="1">
    <source>
        <dbReference type="EMBL" id="EWZ37038.1"/>
    </source>
</evidence>
<dbReference type="Proteomes" id="UP000030766">
    <property type="component" value="Unassembled WGS sequence"/>
</dbReference>
<sequence>MSLILGGAALPEDSLSERKKKDKKKGTLIYVPGCVSNRIFNQDLTGVRI</sequence>
<protein>
    <submittedName>
        <fullName evidence="1">Uncharacterized protein</fullName>
    </submittedName>
</protein>
<dbReference type="AlphaFoldDB" id="W9K6K1"/>
<reference evidence="1" key="2">
    <citation type="submission" date="2012-06" db="EMBL/GenBank/DDBJ databases">
        <title>Annotation of the Genome Sequence of Fusarium oxysporum Fo47.</title>
        <authorList>
            <consortium name="The Broad Institute Genomics Platform"/>
            <person name="Ma L.-J."/>
            <person name="Corby-Kistler H."/>
            <person name="Broz K."/>
            <person name="Gale L.R."/>
            <person name="Jonkers W."/>
            <person name="O'Donnell K."/>
            <person name="Ploetz R."/>
            <person name="Steinberg C."/>
            <person name="Schwartz D.C."/>
            <person name="VanEtten H."/>
            <person name="Zhou S."/>
            <person name="Young S.K."/>
            <person name="Zeng Q."/>
            <person name="Gargeya S."/>
            <person name="Fitzgerald M."/>
            <person name="Abouelleil A."/>
            <person name="Alvarado L."/>
            <person name="Chapman S.B."/>
            <person name="Gainer-Dewar J."/>
            <person name="Goldberg J."/>
            <person name="Griggs A."/>
            <person name="Gujja S."/>
            <person name="Hansen M."/>
            <person name="Howarth C."/>
            <person name="Imamovic A."/>
            <person name="Ireland A."/>
            <person name="Larimer J."/>
            <person name="McCowan C."/>
            <person name="Murphy C."/>
            <person name="Pearson M."/>
            <person name="Poon T.W."/>
            <person name="Priest M."/>
            <person name="Roberts A."/>
            <person name="Saif S."/>
            <person name="Shea T."/>
            <person name="Sykes S."/>
            <person name="Wortman J."/>
            <person name="Nusbaum C."/>
            <person name="Birren B."/>
        </authorList>
    </citation>
    <scope>NUCLEOTIDE SEQUENCE</scope>
    <source>
        <strain evidence="1">Fo47</strain>
    </source>
</reference>
<reference evidence="1" key="1">
    <citation type="submission" date="2011-06" db="EMBL/GenBank/DDBJ databases">
        <title>The Genome Sequence of Fusarium oxysporum Fo47.</title>
        <authorList>
            <consortium name="The Broad Institute Genome Sequencing Platform"/>
            <person name="Ma L.-J."/>
            <person name="Gale L.R."/>
            <person name="Schwartz D.C."/>
            <person name="Zhou S."/>
            <person name="Corby-Kistler H."/>
            <person name="Young S.K."/>
            <person name="Zeng Q."/>
            <person name="Gargeya S."/>
            <person name="Fitzgerald M."/>
            <person name="Haas B."/>
            <person name="Abouelleil A."/>
            <person name="Alvarado L."/>
            <person name="Arachchi H.M."/>
            <person name="Berlin A."/>
            <person name="Brown A."/>
            <person name="Chapman S.B."/>
            <person name="Chen Z."/>
            <person name="Dunbar C."/>
            <person name="Freedman E."/>
            <person name="Gearin G."/>
            <person name="Gellesch M."/>
            <person name="Goldberg J."/>
            <person name="Griggs A."/>
            <person name="Gujja S."/>
            <person name="Heiman D."/>
            <person name="Howarth C."/>
            <person name="Larson L."/>
            <person name="Lui A."/>
            <person name="MacDonald P.J.P."/>
            <person name="Mehta T."/>
            <person name="Montmayeur A."/>
            <person name="Murphy C."/>
            <person name="Neiman D."/>
            <person name="Pearson M."/>
            <person name="Priest M."/>
            <person name="Roberts A."/>
            <person name="Saif S."/>
            <person name="Shea T."/>
            <person name="Shenoy N."/>
            <person name="Sisk P."/>
            <person name="Stolte C."/>
            <person name="Sykes S."/>
            <person name="Wortman J."/>
            <person name="Nusbaum C."/>
            <person name="Birren B."/>
        </authorList>
    </citation>
    <scope>NUCLEOTIDE SEQUENCE [LARGE SCALE GENOMIC DNA]</scope>
    <source>
        <strain evidence="1">Fo47</strain>
    </source>
</reference>
<accession>W9K6K1</accession>